<evidence type="ECO:0000256" key="3">
    <source>
        <dbReference type="ARBA" id="ARBA00022448"/>
    </source>
</evidence>
<reference evidence="10" key="1">
    <citation type="submission" date="2016-09" db="EMBL/GenBank/DDBJ databases">
        <title>Draft genome sequence of a novel species of the family Streptococcaceae isolated from flowers.</title>
        <authorList>
            <person name="Chuah L.-O."/>
            <person name="Yap K.-P."/>
            <person name="Thong K.L."/>
            <person name="Liong M.T."/>
            <person name="Ahmad R."/>
            <person name="Rusul G."/>
        </authorList>
    </citation>
    <scope>NUCLEOTIDE SEQUENCE [LARGE SCALE GENOMIC DNA]</scope>
    <source>
        <strain evidence="10">HibF3</strain>
    </source>
</reference>
<keyword evidence="6 8" id="KW-1133">Transmembrane helix</keyword>
<evidence type="ECO:0008006" key="11">
    <source>
        <dbReference type="Google" id="ProtNLM"/>
    </source>
</evidence>
<dbReference type="PANTHER" id="PTHR36122:SF2">
    <property type="entry name" value="NICOTINAMIDE RIBOSIDE TRANSPORTER PNUC"/>
    <property type="match status" value="1"/>
</dbReference>
<evidence type="ECO:0000313" key="10">
    <source>
        <dbReference type="Proteomes" id="UP000177273"/>
    </source>
</evidence>
<feature type="transmembrane region" description="Helical" evidence="8">
    <location>
        <begin position="226"/>
        <end position="241"/>
    </location>
</feature>
<sequence length="286" mass="32405">MINYLKSIVKRIKDFLHNKTRSIISNFKDLPKNLKILWDKAKELGLGGVLKLTFADIFLGRSLLGWIYLIALCSIQIIAYILNPDSMIGMIAGLTGIICVIFVNEKRASNYIFGLINSLIYLHLSLQSGFYGEVATTTFFTIMQPIGLYMWLVAALQPRQDEEDILTNRLTLSGWIENIVLTAIVWLGMGYAYKSIGANRPFRDSVTDGTNVTGQVLMSGGYAEQWIFWGLTNIFSIYLWWGQSFEIVIMYWVYLLNSVVGWVNWTMDAKGLHGKPVNEVVKGLFS</sequence>
<evidence type="ECO:0000256" key="5">
    <source>
        <dbReference type="ARBA" id="ARBA00022692"/>
    </source>
</evidence>
<feature type="transmembrane region" description="Helical" evidence="8">
    <location>
        <begin position="248"/>
        <end position="265"/>
    </location>
</feature>
<evidence type="ECO:0000256" key="8">
    <source>
        <dbReference type="SAM" id="Phobius"/>
    </source>
</evidence>
<dbReference type="RefSeq" id="WP_070787812.1">
    <property type="nucleotide sequence ID" value="NZ_CP075561.1"/>
</dbReference>
<protein>
    <recommendedName>
        <fullName evidence="11">Nicotinamide mononucleotide transporter PnuC</fullName>
    </recommendedName>
</protein>
<comment type="caution">
    <text evidence="9">The sequence shown here is derived from an EMBL/GenBank/DDBJ whole genome shotgun (WGS) entry which is preliminary data.</text>
</comment>
<evidence type="ECO:0000256" key="1">
    <source>
        <dbReference type="ARBA" id="ARBA00004651"/>
    </source>
</evidence>
<dbReference type="AlphaFoldDB" id="A0A9Q5JG01"/>
<dbReference type="GO" id="GO:0005886">
    <property type="term" value="C:plasma membrane"/>
    <property type="evidence" value="ECO:0007669"/>
    <property type="project" value="UniProtKB-SubCell"/>
</dbReference>
<dbReference type="PANTHER" id="PTHR36122">
    <property type="entry name" value="NICOTINAMIDE RIBOSIDE TRANSPORTER PNUC"/>
    <property type="match status" value="1"/>
</dbReference>
<evidence type="ECO:0000313" key="9">
    <source>
        <dbReference type="EMBL" id="OFI46679.1"/>
    </source>
</evidence>
<feature type="transmembrane region" description="Helical" evidence="8">
    <location>
        <begin position="87"/>
        <end position="104"/>
    </location>
</feature>
<organism evidence="9 10">
    <name type="scientific">Floricoccus penangensis</name>
    <dbReference type="NCBI Taxonomy" id="1859475"/>
    <lineage>
        <taxon>Bacteria</taxon>
        <taxon>Bacillati</taxon>
        <taxon>Bacillota</taxon>
        <taxon>Bacilli</taxon>
        <taxon>Lactobacillales</taxon>
        <taxon>Streptococcaceae</taxon>
        <taxon>Floricoccus</taxon>
    </lineage>
</organism>
<gene>
    <name evidence="9" type="ORF">BG262_02435</name>
</gene>
<dbReference type="InterPro" id="IPR006419">
    <property type="entry name" value="NMN_transpt_PnuC"/>
</dbReference>
<proteinExistence type="inferred from homology"/>
<feature type="transmembrane region" description="Helical" evidence="8">
    <location>
        <begin position="111"/>
        <end position="131"/>
    </location>
</feature>
<feature type="transmembrane region" description="Helical" evidence="8">
    <location>
        <begin position="175"/>
        <end position="193"/>
    </location>
</feature>
<feature type="transmembrane region" description="Helical" evidence="8">
    <location>
        <begin position="137"/>
        <end position="154"/>
    </location>
</feature>
<dbReference type="Proteomes" id="UP000177273">
    <property type="component" value="Unassembled WGS sequence"/>
</dbReference>
<comment type="subcellular location">
    <subcellularLocation>
        <location evidence="1">Cell membrane</location>
        <topology evidence="1">Multi-pass membrane protein</topology>
    </subcellularLocation>
</comment>
<dbReference type="OrthoDB" id="9791248at2"/>
<dbReference type="GO" id="GO:0034257">
    <property type="term" value="F:nicotinamide riboside transmembrane transporter activity"/>
    <property type="evidence" value="ECO:0007669"/>
    <property type="project" value="InterPro"/>
</dbReference>
<keyword evidence="10" id="KW-1185">Reference proteome</keyword>
<evidence type="ECO:0000256" key="4">
    <source>
        <dbReference type="ARBA" id="ARBA00022475"/>
    </source>
</evidence>
<feature type="transmembrane region" description="Helical" evidence="8">
    <location>
        <begin position="63"/>
        <end position="81"/>
    </location>
</feature>
<comment type="similarity">
    <text evidence="2">Belongs to the nicotinamide ribonucleoside (NR) uptake permease (TC 4.B.1) family.</text>
</comment>
<evidence type="ECO:0000256" key="6">
    <source>
        <dbReference type="ARBA" id="ARBA00022989"/>
    </source>
</evidence>
<keyword evidence="7 8" id="KW-0472">Membrane</keyword>
<dbReference type="Pfam" id="PF04973">
    <property type="entry name" value="NMN_transporter"/>
    <property type="match status" value="1"/>
</dbReference>
<dbReference type="NCBIfam" id="TIGR01528">
    <property type="entry name" value="NMN_trans_PnuC"/>
    <property type="match status" value="1"/>
</dbReference>
<evidence type="ECO:0000256" key="2">
    <source>
        <dbReference type="ARBA" id="ARBA00006669"/>
    </source>
</evidence>
<name>A0A9Q5JG01_9LACT</name>
<dbReference type="EMBL" id="MKIQ01000027">
    <property type="protein sequence ID" value="OFI46679.1"/>
    <property type="molecule type" value="Genomic_DNA"/>
</dbReference>
<evidence type="ECO:0000256" key="7">
    <source>
        <dbReference type="ARBA" id="ARBA00023136"/>
    </source>
</evidence>
<accession>A0A9Q5JG01</accession>
<keyword evidence="4" id="KW-1003">Cell membrane</keyword>
<keyword evidence="3" id="KW-0813">Transport</keyword>
<keyword evidence="5 8" id="KW-0812">Transmembrane</keyword>